<dbReference type="PROSITE" id="PS50909">
    <property type="entry name" value="GAT"/>
    <property type="match status" value="1"/>
</dbReference>
<protein>
    <recommendedName>
        <fullName evidence="10">VHS domain-containing protein</fullName>
    </recommendedName>
</protein>
<evidence type="ECO:0000256" key="5">
    <source>
        <dbReference type="ARBA" id="ARBA00023136"/>
    </source>
</evidence>
<dbReference type="SMART" id="SM00288">
    <property type="entry name" value="VHS"/>
    <property type="match status" value="1"/>
</dbReference>
<feature type="region of interest" description="Disordered" evidence="6">
    <location>
        <begin position="153"/>
        <end position="177"/>
    </location>
</feature>
<dbReference type="FunFam" id="1.25.40.90:FF:000028">
    <property type="entry name" value="TOM1-like protein 2"/>
    <property type="match status" value="1"/>
</dbReference>
<feature type="compositionally biased region" description="Low complexity" evidence="6">
    <location>
        <begin position="344"/>
        <end position="358"/>
    </location>
</feature>
<feature type="domain" description="VHS" evidence="7">
    <location>
        <begin position="15"/>
        <end position="144"/>
    </location>
</feature>
<evidence type="ECO:0000256" key="3">
    <source>
        <dbReference type="ARBA" id="ARBA00022448"/>
    </source>
</evidence>
<feature type="compositionally biased region" description="Polar residues" evidence="6">
    <location>
        <begin position="284"/>
        <end position="304"/>
    </location>
</feature>
<feature type="compositionally biased region" description="Low complexity" evidence="6">
    <location>
        <begin position="691"/>
        <end position="700"/>
    </location>
</feature>
<keyword evidence="5" id="KW-0472">Membrane</keyword>
<evidence type="ECO:0000256" key="2">
    <source>
        <dbReference type="ARBA" id="ARBA00007708"/>
    </source>
</evidence>
<organism evidence="9">
    <name type="scientific">Fagus sylvatica</name>
    <name type="common">Beechnut</name>
    <dbReference type="NCBI Taxonomy" id="28930"/>
    <lineage>
        <taxon>Eukaryota</taxon>
        <taxon>Viridiplantae</taxon>
        <taxon>Streptophyta</taxon>
        <taxon>Embryophyta</taxon>
        <taxon>Tracheophyta</taxon>
        <taxon>Spermatophyta</taxon>
        <taxon>Magnoliopsida</taxon>
        <taxon>eudicotyledons</taxon>
        <taxon>Gunneridae</taxon>
        <taxon>Pentapetalae</taxon>
        <taxon>rosids</taxon>
        <taxon>fabids</taxon>
        <taxon>Fagales</taxon>
        <taxon>Fagaceae</taxon>
        <taxon>Fagus</taxon>
    </lineage>
</organism>
<evidence type="ECO:0000313" key="9">
    <source>
        <dbReference type="EMBL" id="SPD28905.1"/>
    </source>
</evidence>
<dbReference type="GO" id="GO:0043328">
    <property type="term" value="P:protein transport to vacuole involved in ubiquitin-dependent protein catabolic process via the multivesicular body sorting pathway"/>
    <property type="evidence" value="ECO:0007669"/>
    <property type="project" value="InterPro"/>
</dbReference>
<feature type="compositionally biased region" description="Low complexity" evidence="6">
    <location>
        <begin position="445"/>
        <end position="508"/>
    </location>
</feature>
<keyword evidence="3" id="KW-0813">Transport</keyword>
<dbReference type="AlphaFoldDB" id="A0A2N9IX17"/>
<evidence type="ECO:0000259" key="8">
    <source>
        <dbReference type="PROSITE" id="PS50909"/>
    </source>
</evidence>
<feature type="compositionally biased region" description="Pro residues" evidence="6">
    <location>
        <begin position="509"/>
        <end position="523"/>
    </location>
</feature>
<dbReference type="InterPro" id="IPR038425">
    <property type="entry name" value="GAT_sf"/>
</dbReference>
<evidence type="ECO:0000256" key="1">
    <source>
        <dbReference type="ARBA" id="ARBA00004170"/>
    </source>
</evidence>
<feature type="compositionally biased region" description="Polar residues" evidence="6">
    <location>
        <begin position="413"/>
        <end position="429"/>
    </location>
</feature>
<evidence type="ECO:0000259" key="7">
    <source>
        <dbReference type="PROSITE" id="PS50179"/>
    </source>
</evidence>
<dbReference type="InterPro" id="IPR008942">
    <property type="entry name" value="ENTH_VHS"/>
</dbReference>
<feature type="region of interest" description="Disordered" evidence="6">
    <location>
        <begin position="688"/>
        <end position="710"/>
    </location>
</feature>
<dbReference type="GO" id="GO:0035091">
    <property type="term" value="F:phosphatidylinositol binding"/>
    <property type="evidence" value="ECO:0007669"/>
    <property type="project" value="InterPro"/>
</dbReference>
<feature type="region of interest" description="Disordered" evidence="6">
    <location>
        <begin position="339"/>
        <end position="373"/>
    </location>
</feature>
<comment type="similarity">
    <text evidence="2">Belongs to the TOM1 family.</text>
</comment>
<dbReference type="SUPFAM" id="SSF89009">
    <property type="entry name" value="GAT-like domain"/>
    <property type="match status" value="1"/>
</dbReference>
<feature type="region of interest" description="Disordered" evidence="6">
    <location>
        <begin position="389"/>
        <end position="429"/>
    </location>
</feature>
<feature type="region of interest" description="Disordered" evidence="6">
    <location>
        <begin position="284"/>
        <end position="307"/>
    </location>
</feature>
<dbReference type="InterPro" id="IPR004152">
    <property type="entry name" value="GAT_dom"/>
</dbReference>
<dbReference type="PANTHER" id="PTHR45898:SF2">
    <property type="entry name" value="TOM1-LIKE PROTEIN 6"/>
    <property type="match status" value="1"/>
</dbReference>
<dbReference type="PANTHER" id="PTHR45898">
    <property type="entry name" value="TOM1-LIKE PROTEIN"/>
    <property type="match status" value="1"/>
</dbReference>
<proteinExistence type="inferred from homology"/>
<name>A0A2N9IX17_FAGSY</name>
<accession>A0A2N9IX17</accession>
<dbReference type="GO" id="GO:0016020">
    <property type="term" value="C:membrane"/>
    <property type="evidence" value="ECO:0007669"/>
    <property type="project" value="UniProtKB-SubCell"/>
</dbReference>
<feature type="compositionally biased region" description="Gly residues" evidence="6">
    <location>
        <begin position="701"/>
        <end position="710"/>
    </location>
</feature>
<dbReference type="CDD" id="cd03561">
    <property type="entry name" value="VHS"/>
    <property type="match status" value="1"/>
</dbReference>
<feature type="domain" description="GAT" evidence="8">
    <location>
        <begin position="187"/>
        <end position="275"/>
    </location>
</feature>
<dbReference type="InterPro" id="IPR044836">
    <property type="entry name" value="TOL_plant"/>
</dbReference>
<evidence type="ECO:0008006" key="10">
    <source>
        <dbReference type="Google" id="ProtNLM"/>
    </source>
</evidence>
<feature type="compositionally biased region" description="Low complexity" evidence="6">
    <location>
        <begin position="524"/>
        <end position="544"/>
    </location>
</feature>
<feature type="region of interest" description="Disordered" evidence="6">
    <location>
        <begin position="443"/>
        <end position="670"/>
    </location>
</feature>
<dbReference type="CDD" id="cd14231">
    <property type="entry name" value="GAT_GGA-like_plant"/>
    <property type="match status" value="1"/>
</dbReference>
<evidence type="ECO:0000256" key="4">
    <source>
        <dbReference type="ARBA" id="ARBA00022927"/>
    </source>
</evidence>
<dbReference type="PROSITE" id="PS50179">
    <property type="entry name" value="VHS"/>
    <property type="match status" value="1"/>
</dbReference>
<dbReference type="SUPFAM" id="SSF48464">
    <property type="entry name" value="ENTH/VHS domain"/>
    <property type="match status" value="1"/>
</dbReference>
<dbReference type="EMBL" id="OIVN01006250">
    <property type="protein sequence ID" value="SPD28905.1"/>
    <property type="molecule type" value="Genomic_DNA"/>
</dbReference>
<comment type="subcellular location">
    <subcellularLocation>
        <location evidence="1">Membrane</location>
        <topology evidence="1">Peripheral membrane protein</topology>
    </subcellularLocation>
</comment>
<dbReference type="Pfam" id="PF03127">
    <property type="entry name" value="GAT"/>
    <property type="match status" value="1"/>
</dbReference>
<feature type="compositionally biased region" description="Polar residues" evidence="6">
    <location>
        <begin position="601"/>
        <end position="630"/>
    </location>
</feature>
<gene>
    <name evidence="9" type="ORF">FSB_LOCUS56787</name>
</gene>
<dbReference type="Gene3D" id="1.20.58.160">
    <property type="match status" value="1"/>
</dbReference>
<reference evidence="9" key="1">
    <citation type="submission" date="2018-02" db="EMBL/GenBank/DDBJ databases">
        <authorList>
            <person name="Cohen D.B."/>
            <person name="Kent A.D."/>
        </authorList>
    </citation>
    <scope>NUCLEOTIDE SEQUENCE</scope>
</reference>
<sequence length="710" mass="78425">MASSSSSATVAVEKATSDLLMSPDWTMNIDICDSVNSHQWQAKDVVKAVKKRLQHKNPKVQLLSLTLLETMVKNCGDYVHFQIAEKKILEEMIKIIKKKADMQVREKILVLLDSWQEAFGGPGGKHPQYYMAYEELRRSGVEFPKRSLDAAPIFTPPVTHPTPRHTQAGYGMPSNSSRRLDETMATEIESLSLSSMDSMRNVMELLSDMLQAVDPSDREAVRDEIIVDLVNRCRSNQKKLMQMLTTTGDEELLGRGLELNDSLQGLLAKHDAIASGSPLPTLVTNSSPLSSPKPSEVVNSSPTPNAIPPVLAVVSKGHIYEEEEDEDEFAQLARRHSKPFQCNGTSSPEGPSSASTSAPCNALALPDPPAPVRTTKEQDMIDLLSITLSTTSASPHTPHTPSPSNPNMHQVPVSPSTHGYPYATQTYPGNQGLVTNNSYVVPWAQPQSQPQPQLQPQSFQQVQPQPQPQLQPQNYQQVQQPQNFQQVQQPQNFQQVQPQPQNFQQVQPQPQPHPQPQPQPQPQLQPQSFQQQVQQPQNFQQVQPQPQPQPQPQLQPQSFQQVQPQHQPQPQVRTQSQPQLQPQYPQYSSQYPPPPWAPTPGYSNNQNHLSATNMFSTPRANTSASYTPMQETRPLQHHNSFPARGINGSAMHGDPRVSTGPRNPAPAAAPKPFIPSYRLFEDLNVFGNAGGSTSSTLSGASGQGMVGGRK</sequence>
<dbReference type="Pfam" id="PF00790">
    <property type="entry name" value="VHS"/>
    <property type="match status" value="1"/>
</dbReference>
<dbReference type="GO" id="GO:0005737">
    <property type="term" value="C:cytoplasm"/>
    <property type="evidence" value="ECO:0007669"/>
    <property type="project" value="UniProtKB-ARBA"/>
</dbReference>
<dbReference type="InterPro" id="IPR002014">
    <property type="entry name" value="VHS_dom"/>
</dbReference>
<dbReference type="GO" id="GO:0043130">
    <property type="term" value="F:ubiquitin binding"/>
    <property type="evidence" value="ECO:0007669"/>
    <property type="project" value="InterPro"/>
</dbReference>
<feature type="compositionally biased region" description="Low complexity" evidence="6">
    <location>
        <begin position="554"/>
        <end position="590"/>
    </location>
</feature>
<keyword evidence="4" id="KW-0653">Protein transport</keyword>
<dbReference type="Gene3D" id="1.25.40.90">
    <property type="match status" value="1"/>
</dbReference>
<evidence type="ECO:0000256" key="6">
    <source>
        <dbReference type="SAM" id="MobiDB-lite"/>
    </source>
</evidence>